<keyword evidence="2 5" id="KW-0489">Methyltransferase</keyword>
<dbReference type="Gene3D" id="3.40.50.150">
    <property type="entry name" value="Vaccinia Virus protein VP39"/>
    <property type="match status" value="1"/>
</dbReference>
<evidence type="ECO:0000313" key="6">
    <source>
        <dbReference type="Proteomes" id="UP000838672"/>
    </source>
</evidence>
<dbReference type="PANTHER" id="PTHR44942:SF4">
    <property type="entry name" value="METHYLTRANSFERASE TYPE 11 DOMAIN-CONTAINING PROTEIN"/>
    <property type="match status" value="1"/>
</dbReference>
<protein>
    <submittedName>
        <fullName evidence="5">2-methoxy-6-polyprenyl-1,4-benzoquinol methylase, mitochondrial</fullName>
        <ecNumber evidence="5">2.1.1.163</ecNumber>
    </submittedName>
</protein>
<sequence length="239" mass="26496">MSEEYNDVISRHYAAYRPPLHQLILAKALASMPAVTLGLDIGCGTGVSSRALQPYYRKIIAIDPSEAMIAKAHGDSNIEYRVGCGEQIDLPEQSVDLVTFAGSLFYAKSPALVTELVRVLKPQAVVLAYDFEVNLDVYLALFDIALNRVQIDYDHAINFDDCPSFQAIDIAQSKVALPVSAQEIAHVLLSSTARYEALSEKFGQEDPFDAMVAVLHQHAATHQIEAEIYYSRYQYQPLL</sequence>
<evidence type="ECO:0000256" key="1">
    <source>
        <dbReference type="ARBA" id="ARBA00008361"/>
    </source>
</evidence>
<gene>
    <name evidence="5" type="primary">COQ5_1</name>
    <name evidence="5" type="ORF">VST7929_01011</name>
</gene>
<accession>A0ABM8ZS69</accession>
<evidence type="ECO:0000313" key="5">
    <source>
        <dbReference type="EMBL" id="CAH0533150.1"/>
    </source>
</evidence>
<dbReference type="SUPFAM" id="SSF53335">
    <property type="entry name" value="S-adenosyl-L-methionine-dependent methyltransferases"/>
    <property type="match status" value="1"/>
</dbReference>
<organism evidence="5 6">
    <name type="scientific">Vibrio stylophorae</name>
    <dbReference type="NCBI Taxonomy" id="659351"/>
    <lineage>
        <taxon>Bacteria</taxon>
        <taxon>Pseudomonadati</taxon>
        <taxon>Pseudomonadota</taxon>
        <taxon>Gammaproteobacteria</taxon>
        <taxon>Vibrionales</taxon>
        <taxon>Vibrionaceae</taxon>
        <taxon>Vibrio</taxon>
    </lineage>
</organism>
<dbReference type="GO" id="GO:0032259">
    <property type="term" value="P:methylation"/>
    <property type="evidence" value="ECO:0007669"/>
    <property type="project" value="UniProtKB-KW"/>
</dbReference>
<proteinExistence type="inferred from homology"/>
<keyword evidence="3 5" id="KW-0808">Transferase</keyword>
<evidence type="ECO:0000256" key="3">
    <source>
        <dbReference type="ARBA" id="ARBA00022679"/>
    </source>
</evidence>
<comment type="similarity">
    <text evidence="1">Belongs to the methyltransferase superfamily.</text>
</comment>
<keyword evidence="6" id="KW-1185">Reference proteome</keyword>
<dbReference type="Proteomes" id="UP000838672">
    <property type="component" value="Unassembled WGS sequence"/>
</dbReference>
<dbReference type="InterPro" id="IPR051052">
    <property type="entry name" value="Diverse_substrate_MTase"/>
</dbReference>
<dbReference type="Pfam" id="PF08241">
    <property type="entry name" value="Methyltransf_11"/>
    <property type="match status" value="1"/>
</dbReference>
<dbReference type="GO" id="GO:0043770">
    <property type="term" value="F:demethylmenaquinone methyltransferase activity"/>
    <property type="evidence" value="ECO:0007669"/>
    <property type="project" value="UniProtKB-EC"/>
</dbReference>
<comment type="caution">
    <text evidence="5">The sequence shown here is derived from an EMBL/GenBank/DDBJ whole genome shotgun (WGS) entry which is preliminary data.</text>
</comment>
<feature type="domain" description="Methyltransferase type 11" evidence="4">
    <location>
        <begin position="39"/>
        <end position="126"/>
    </location>
</feature>
<evidence type="ECO:0000259" key="4">
    <source>
        <dbReference type="Pfam" id="PF08241"/>
    </source>
</evidence>
<dbReference type="InterPro" id="IPR013216">
    <property type="entry name" value="Methyltransf_11"/>
</dbReference>
<evidence type="ECO:0000256" key="2">
    <source>
        <dbReference type="ARBA" id="ARBA00022603"/>
    </source>
</evidence>
<dbReference type="InterPro" id="IPR029063">
    <property type="entry name" value="SAM-dependent_MTases_sf"/>
</dbReference>
<name>A0ABM8ZS69_9VIBR</name>
<dbReference type="EC" id="2.1.1.163" evidence="5"/>
<dbReference type="EMBL" id="CAKLDI010000001">
    <property type="protein sequence ID" value="CAH0533150.1"/>
    <property type="molecule type" value="Genomic_DNA"/>
</dbReference>
<dbReference type="CDD" id="cd02440">
    <property type="entry name" value="AdoMet_MTases"/>
    <property type="match status" value="1"/>
</dbReference>
<dbReference type="RefSeq" id="WP_237465413.1">
    <property type="nucleotide sequence ID" value="NZ_CAKLDI010000001.1"/>
</dbReference>
<reference evidence="5" key="1">
    <citation type="submission" date="2021-11" db="EMBL/GenBank/DDBJ databases">
        <authorList>
            <person name="Rodrigo-Torres L."/>
            <person name="Arahal R. D."/>
            <person name="Lucena T."/>
        </authorList>
    </citation>
    <scope>NUCLEOTIDE SEQUENCE</scope>
    <source>
        <strain evidence="5">CECT 7929</strain>
    </source>
</reference>
<dbReference type="PANTHER" id="PTHR44942">
    <property type="entry name" value="METHYLTRANSF_11 DOMAIN-CONTAINING PROTEIN"/>
    <property type="match status" value="1"/>
</dbReference>